<dbReference type="OrthoDB" id="10413026at2759"/>
<evidence type="ECO:0000313" key="2">
    <source>
        <dbReference type="EMBL" id="EER02068.1"/>
    </source>
</evidence>
<proteinExistence type="predicted"/>
<reference evidence="2 3" key="1">
    <citation type="submission" date="2008-07" db="EMBL/GenBank/DDBJ databases">
        <authorList>
            <person name="El-Sayed N."/>
            <person name="Caler E."/>
            <person name="Inman J."/>
            <person name="Amedeo P."/>
            <person name="Hass B."/>
            <person name="Wortman J."/>
        </authorList>
    </citation>
    <scope>NUCLEOTIDE SEQUENCE [LARGE SCALE GENOMIC DNA]</scope>
    <source>
        <strain evidence="3">ATCC 50983 / TXsc</strain>
    </source>
</reference>
<evidence type="ECO:0000256" key="1">
    <source>
        <dbReference type="SAM" id="MobiDB-lite"/>
    </source>
</evidence>
<dbReference type="RefSeq" id="XP_002769350.1">
    <property type="nucleotide sequence ID" value="XM_002769304.1"/>
</dbReference>
<protein>
    <submittedName>
        <fullName evidence="2">Uncharacterized protein</fullName>
    </submittedName>
</protein>
<accession>C5LMH5</accession>
<feature type="non-terminal residue" evidence="2">
    <location>
        <position position="125"/>
    </location>
</feature>
<sequence length="125" mass="13343">MWAVVDAGTKTEGGHSLAGRRQLNAKVQGAVAVYRDVMDTAAEKKPLNSSPGSVKTEASSQNTQKPINSVTEDTTYYRATQRAKQLTESCGVGTFDGDNGKFISFIDNLQSALRCIPFVSAAAKI</sequence>
<dbReference type="GeneID" id="9054790"/>
<name>C5LMH5_PERM5</name>
<gene>
    <name evidence="2" type="ORF">Pmar_PMAR012229</name>
</gene>
<dbReference type="InParanoid" id="C5LMH5"/>
<dbReference type="Proteomes" id="UP000007800">
    <property type="component" value="Unassembled WGS sequence"/>
</dbReference>
<dbReference type="EMBL" id="GG683521">
    <property type="protein sequence ID" value="EER02068.1"/>
    <property type="molecule type" value="Genomic_DNA"/>
</dbReference>
<keyword evidence="3" id="KW-1185">Reference proteome</keyword>
<evidence type="ECO:0000313" key="3">
    <source>
        <dbReference type="Proteomes" id="UP000007800"/>
    </source>
</evidence>
<organism evidence="3">
    <name type="scientific">Perkinsus marinus (strain ATCC 50983 / TXsc)</name>
    <dbReference type="NCBI Taxonomy" id="423536"/>
    <lineage>
        <taxon>Eukaryota</taxon>
        <taxon>Sar</taxon>
        <taxon>Alveolata</taxon>
        <taxon>Perkinsozoa</taxon>
        <taxon>Perkinsea</taxon>
        <taxon>Perkinsida</taxon>
        <taxon>Perkinsidae</taxon>
        <taxon>Perkinsus</taxon>
    </lineage>
</organism>
<feature type="compositionally biased region" description="Polar residues" evidence="1">
    <location>
        <begin position="47"/>
        <end position="73"/>
    </location>
</feature>
<dbReference type="AlphaFoldDB" id="C5LMH5"/>
<feature type="region of interest" description="Disordered" evidence="1">
    <location>
        <begin position="42"/>
        <end position="73"/>
    </location>
</feature>